<evidence type="ECO:0000313" key="4">
    <source>
        <dbReference type="EMBL" id="MCP2010013.1"/>
    </source>
</evidence>
<accession>A0AA41L4Q0</accession>
<evidence type="ECO:0000256" key="1">
    <source>
        <dbReference type="SAM" id="SignalP"/>
    </source>
</evidence>
<reference evidence="4" key="2">
    <citation type="submission" date="2022-03" db="EMBL/GenBank/DDBJ databases">
        <title>Genome Encyclopedia of Bacteria and Archaea VI: Functional Genomics of Type Strains.</title>
        <authorList>
            <person name="Whitman W."/>
        </authorList>
    </citation>
    <scope>NUCLEOTIDE SEQUENCE</scope>
    <source>
        <strain evidence="4">HSC-15S17</strain>
    </source>
</reference>
<name>A0AA41L4Q0_9BURK</name>
<organism evidence="3 5">
    <name type="scientific">Duganella violaceipulchra</name>
    <dbReference type="NCBI Taxonomy" id="2849652"/>
    <lineage>
        <taxon>Bacteria</taxon>
        <taxon>Pseudomonadati</taxon>
        <taxon>Pseudomonadota</taxon>
        <taxon>Betaproteobacteria</taxon>
        <taxon>Burkholderiales</taxon>
        <taxon>Oxalobacteraceae</taxon>
        <taxon>Telluria group</taxon>
        <taxon>Duganella</taxon>
    </lineage>
</organism>
<dbReference type="AlphaFoldDB" id="A0AA41L4Q0"/>
<gene>
    <name evidence="3" type="ORF">KVP70_19890</name>
    <name evidence="4" type="ORF">L1274_003745</name>
</gene>
<evidence type="ECO:0000259" key="2">
    <source>
        <dbReference type="Pfam" id="PF07987"/>
    </source>
</evidence>
<evidence type="ECO:0000313" key="5">
    <source>
        <dbReference type="Proteomes" id="UP001155901"/>
    </source>
</evidence>
<reference evidence="3" key="1">
    <citation type="submission" date="2021-07" db="EMBL/GenBank/DDBJ databases">
        <title>Characterization of violacein-producing bacteria and related species.</title>
        <authorList>
            <person name="Wilson H.S."/>
            <person name="De Leon M.E."/>
        </authorList>
    </citation>
    <scope>NUCLEOTIDE SEQUENCE</scope>
    <source>
        <strain evidence="3">HSC-15S17</strain>
    </source>
</reference>
<dbReference type="RefSeq" id="WP_217943887.1">
    <property type="nucleotide sequence ID" value="NZ_JAHTGR010000010.1"/>
</dbReference>
<feature type="chain" id="PRO_5041246099" evidence="1">
    <location>
        <begin position="24"/>
        <end position="163"/>
    </location>
</feature>
<comment type="caution">
    <text evidence="3">The sequence shown here is derived from an EMBL/GenBank/DDBJ whole genome shotgun (WGS) entry which is preliminary data.</text>
</comment>
<evidence type="ECO:0000313" key="6">
    <source>
        <dbReference type="Proteomes" id="UP001162889"/>
    </source>
</evidence>
<dbReference type="CDD" id="cd08545">
    <property type="entry name" value="YcnI_like"/>
    <property type="match status" value="1"/>
</dbReference>
<keyword evidence="1" id="KW-0732">Signal</keyword>
<evidence type="ECO:0000313" key="3">
    <source>
        <dbReference type="EMBL" id="MBV6323199.1"/>
    </source>
</evidence>
<sequence>MKTTTTMLALAFSAAMLAPAAQAHVTLEQSTGLAGSFQKLSFRVGHGCDGAATTGLTVSLPEGATSAKPMPKAGWKINVGASGGVQEISWKGGPLPDAYFDEFVVQVKLSAQPGKLYFRIVQQCDKVNVAWDEIPADASVKLKAPAPVLEVLPAPAGTAPHQH</sequence>
<keyword evidence="6" id="KW-1185">Reference proteome</keyword>
<feature type="signal peptide" evidence="1">
    <location>
        <begin position="1"/>
        <end position="23"/>
    </location>
</feature>
<proteinExistence type="predicted"/>
<protein>
    <submittedName>
        <fullName evidence="4">Uncharacterized protein YcnI</fullName>
    </submittedName>
    <submittedName>
        <fullName evidence="3">YcnI family protein</fullName>
    </submittedName>
</protein>
<dbReference type="Proteomes" id="UP001162889">
    <property type="component" value="Unassembled WGS sequence"/>
</dbReference>
<dbReference type="InterPro" id="IPR012533">
    <property type="entry name" value="YcnI-copper_dom"/>
</dbReference>
<dbReference type="EMBL" id="JAHTGR010000010">
    <property type="protein sequence ID" value="MBV6323199.1"/>
    <property type="molecule type" value="Genomic_DNA"/>
</dbReference>
<dbReference type="Proteomes" id="UP001155901">
    <property type="component" value="Unassembled WGS sequence"/>
</dbReference>
<dbReference type="Pfam" id="PF07987">
    <property type="entry name" value="DUF1775"/>
    <property type="match status" value="1"/>
</dbReference>
<feature type="domain" description="YncI copper-binding" evidence="2">
    <location>
        <begin position="24"/>
        <end position="151"/>
    </location>
</feature>
<dbReference type="EMBL" id="JALJZU010000007">
    <property type="protein sequence ID" value="MCP2010013.1"/>
    <property type="molecule type" value="Genomic_DNA"/>
</dbReference>